<dbReference type="RefSeq" id="WP_211603954.1">
    <property type="nucleotide sequence ID" value="NZ_JAGSNF010000020.1"/>
</dbReference>
<dbReference type="Gene3D" id="1.20.120.420">
    <property type="entry name" value="translation initiation factor eif-2b, domain 1"/>
    <property type="match status" value="1"/>
</dbReference>
<comment type="similarity">
    <text evidence="3">Belongs to the EIF-2B alpha/beta/delta subunits family. MtnA subfamily.</text>
</comment>
<keyword evidence="1 3" id="KW-0413">Isomerase</keyword>
<dbReference type="FunFam" id="3.40.50.10470:FF:000006">
    <property type="entry name" value="Methylthioribose-1-phosphate isomerase"/>
    <property type="match status" value="1"/>
</dbReference>
<dbReference type="Gene3D" id="3.40.50.10470">
    <property type="entry name" value="Translation initiation factor eif-2b, domain 2"/>
    <property type="match status" value="1"/>
</dbReference>
<accession>A0A941D9I9</accession>
<sequence>MTLHTITWDDAAGTDGRGALRLLDQTRLPDHTEVLDVVTVDALVAAIERLAVRGAPALGVAGAMGVVVAMDEAEREGWDAARLDAEIDRVRLARPTAVNLAWGVDAVRPLVGAGRDAVLAAARQVAADDESANRELSRRAADWLLERTGRDRLRVLTHCNAGTLATSAWGTALGVVRELHARGALEIVYADETRPLLQGARLTAWELAREGIEHRVQVDGAAASTVLRGLVDCAVVGADRIAANGDVANKIGTLGVGLACREAGIPLLVAAPWSTVDLATPDGDAIEIEERSGDEVTGWQGTRTTPVDSPGYNPAFDVTPARFVAAVATERGLVEPAAGGTMGEVLG</sequence>
<feature type="binding site" evidence="3">
    <location>
        <position position="198"/>
    </location>
    <ligand>
        <name>substrate</name>
    </ligand>
</feature>
<gene>
    <name evidence="3 5" type="primary">mtnA</name>
    <name evidence="5" type="ORF">KC207_14150</name>
</gene>
<dbReference type="GO" id="GO:0019509">
    <property type="term" value="P:L-methionine salvage from methylthioadenosine"/>
    <property type="evidence" value="ECO:0007669"/>
    <property type="project" value="UniProtKB-UniRule"/>
</dbReference>
<protein>
    <recommendedName>
        <fullName evidence="3">Methylthioribose-1-phosphate isomerase</fullName>
        <shortName evidence="3">M1Pi</shortName>
        <shortName evidence="3">MTR-1-P isomerase</shortName>
        <ecNumber evidence="3">5.3.1.23</ecNumber>
    </recommendedName>
    <alternativeName>
        <fullName evidence="3">S-methyl-5-thioribose-1-phosphate isomerase</fullName>
    </alternativeName>
</protein>
<dbReference type="InterPro" id="IPR027363">
    <property type="entry name" value="M1Pi_N"/>
</dbReference>
<dbReference type="InterPro" id="IPR005251">
    <property type="entry name" value="IF-M1Pi"/>
</dbReference>
<comment type="caution">
    <text evidence="5">The sequence shown here is derived from an EMBL/GenBank/DDBJ whole genome shotgun (WGS) entry which is preliminary data.</text>
</comment>
<organism evidence="5 6">
    <name type="scientific">Phycicoccus avicenniae</name>
    <dbReference type="NCBI Taxonomy" id="2828860"/>
    <lineage>
        <taxon>Bacteria</taxon>
        <taxon>Bacillati</taxon>
        <taxon>Actinomycetota</taxon>
        <taxon>Actinomycetes</taxon>
        <taxon>Micrococcales</taxon>
        <taxon>Intrasporangiaceae</taxon>
        <taxon>Phycicoccus</taxon>
    </lineage>
</organism>
<feature type="region of interest" description="Disordered" evidence="4">
    <location>
        <begin position="292"/>
        <end position="312"/>
    </location>
</feature>
<keyword evidence="6" id="KW-1185">Reference proteome</keyword>
<feature type="binding site" evidence="3">
    <location>
        <begin position="53"/>
        <end position="55"/>
    </location>
    <ligand>
        <name>substrate</name>
    </ligand>
</feature>
<dbReference type="EMBL" id="JAGSNF010000020">
    <property type="protein sequence ID" value="MBR7744433.1"/>
    <property type="molecule type" value="Genomic_DNA"/>
</dbReference>
<name>A0A941D9I9_9MICO</name>
<dbReference type="PANTHER" id="PTHR43475:SF1">
    <property type="entry name" value="METHYLTHIORIBOSE-1-PHOSPHATE ISOMERASE"/>
    <property type="match status" value="1"/>
</dbReference>
<dbReference type="AlphaFoldDB" id="A0A941D9I9"/>
<dbReference type="GO" id="GO:0046523">
    <property type="term" value="F:S-methyl-5-thioribose-1-phosphate isomerase activity"/>
    <property type="evidence" value="ECO:0007669"/>
    <property type="project" value="UniProtKB-UniRule"/>
</dbReference>
<dbReference type="EC" id="5.3.1.23" evidence="3"/>
<dbReference type="InterPro" id="IPR000649">
    <property type="entry name" value="IF-2B-related"/>
</dbReference>
<dbReference type="InterPro" id="IPR037171">
    <property type="entry name" value="NagB/RpiA_transferase-like"/>
</dbReference>
<evidence type="ECO:0000313" key="5">
    <source>
        <dbReference type="EMBL" id="MBR7744433.1"/>
    </source>
</evidence>
<reference evidence="5" key="1">
    <citation type="submission" date="2021-04" db="EMBL/GenBank/DDBJ databases">
        <title>Phycicoccus avicenniae sp. nov., a novel endophytic actinomycetes isolated from branch of Avicennia mariana.</title>
        <authorList>
            <person name="Tuo L."/>
        </authorList>
    </citation>
    <scope>NUCLEOTIDE SEQUENCE</scope>
    <source>
        <strain evidence="5">BSK3Z-2</strain>
    </source>
</reference>
<dbReference type="InterPro" id="IPR011559">
    <property type="entry name" value="Initiation_fac_2B_a/b/d"/>
</dbReference>
<evidence type="ECO:0000256" key="4">
    <source>
        <dbReference type="SAM" id="MobiDB-lite"/>
    </source>
</evidence>
<dbReference type="InterPro" id="IPR042529">
    <property type="entry name" value="IF_2B-like_C"/>
</dbReference>
<dbReference type="HAMAP" id="MF_01678">
    <property type="entry name" value="Salvage_MtnA"/>
    <property type="match status" value="1"/>
</dbReference>
<comment type="pathway">
    <text evidence="3">Amino-acid biosynthesis; L-methionine biosynthesis via salvage pathway; L-methionine from S-methyl-5-thio-alpha-D-ribose 1-phosphate: step 1/6.</text>
</comment>
<evidence type="ECO:0000313" key="6">
    <source>
        <dbReference type="Proteomes" id="UP000677016"/>
    </source>
</evidence>
<feature type="binding site" evidence="3">
    <location>
        <begin position="249"/>
        <end position="250"/>
    </location>
    <ligand>
        <name>substrate</name>
    </ligand>
</feature>
<feature type="site" description="Transition state stabilizer" evidence="3">
    <location>
        <position position="159"/>
    </location>
</feature>
<dbReference type="FunFam" id="1.20.120.420:FF:000003">
    <property type="entry name" value="Methylthioribose-1-phosphate isomerase"/>
    <property type="match status" value="1"/>
</dbReference>
<feature type="binding site" evidence="3">
    <location>
        <position position="94"/>
    </location>
    <ligand>
        <name>substrate</name>
    </ligand>
</feature>
<comment type="catalytic activity">
    <reaction evidence="2 3">
        <text>5-(methylsulfanyl)-alpha-D-ribose 1-phosphate = 5-(methylsulfanyl)-D-ribulose 1-phosphate</text>
        <dbReference type="Rhea" id="RHEA:19989"/>
        <dbReference type="ChEBI" id="CHEBI:58533"/>
        <dbReference type="ChEBI" id="CHEBI:58548"/>
        <dbReference type="EC" id="5.3.1.23"/>
    </reaction>
</comment>
<keyword evidence="3" id="KW-0486">Methionine biosynthesis</keyword>
<evidence type="ECO:0000256" key="1">
    <source>
        <dbReference type="ARBA" id="ARBA00023235"/>
    </source>
</evidence>
<evidence type="ECO:0000256" key="3">
    <source>
        <dbReference type="HAMAP-Rule" id="MF_01678"/>
    </source>
</evidence>
<dbReference type="NCBIfam" id="NF004326">
    <property type="entry name" value="PRK05720.1"/>
    <property type="match status" value="1"/>
</dbReference>
<comment type="function">
    <text evidence="3">Catalyzes the interconversion of methylthioribose-1-phosphate (MTR-1-P) into methylthioribulose-1-phosphate (MTRu-1-P).</text>
</comment>
<dbReference type="NCBIfam" id="TIGR00524">
    <property type="entry name" value="eIF-2B_rel"/>
    <property type="match status" value="1"/>
</dbReference>
<dbReference type="Pfam" id="PF01008">
    <property type="entry name" value="IF-2B"/>
    <property type="match status" value="1"/>
</dbReference>
<feature type="active site" description="Proton donor" evidence="3">
    <location>
        <position position="239"/>
    </location>
</feature>
<dbReference type="SUPFAM" id="SSF100950">
    <property type="entry name" value="NagB/RpiA/CoA transferase-like"/>
    <property type="match status" value="1"/>
</dbReference>
<dbReference type="Proteomes" id="UP000677016">
    <property type="component" value="Unassembled WGS sequence"/>
</dbReference>
<keyword evidence="3" id="KW-0028">Amino-acid biosynthesis</keyword>
<dbReference type="NCBIfam" id="TIGR00512">
    <property type="entry name" value="salvage_mtnA"/>
    <property type="match status" value="1"/>
</dbReference>
<dbReference type="PANTHER" id="PTHR43475">
    <property type="entry name" value="METHYLTHIORIBOSE-1-PHOSPHATE ISOMERASE"/>
    <property type="match status" value="1"/>
</dbReference>
<evidence type="ECO:0000256" key="2">
    <source>
        <dbReference type="ARBA" id="ARBA00052401"/>
    </source>
</evidence>
<proteinExistence type="inferred from homology"/>